<protein>
    <submittedName>
        <fullName evidence="1">Uncharacterized protein</fullName>
    </submittedName>
</protein>
<evidence type="ECO:0000313" key="2">
    <source>
        <dbReference type="Proteomes" id="UP001501126"/>
    </source>
</evidence>
<gene>
    <name evidence="1" type="ORF">GCM10009118_20920</name>
</gene>
<dbReference type="EMBL" id="BAAAFH010000011">
    <property type="protein sequence ID" value="GAA0875683.1"/>
    <property type="molecule type" value="Genomic_DNA"/>
</dbReference>
<organism evidence="1 2">
    <name type="scientific">Wandonia haliotis</name>
    <dbReference type="NCBI Taxonomy" id="574963"/>
    <lineage>
        <taxon>Bacteria</taxon>
        <taxon>Pseudomonadati</taxon>
        <taxon>Bacteroidota</taxon>
        <taxon>Flavobacteriia</taxon>
        <taxon>Flavobacteriales</taxon>
        <taxon>Crocinitomicaceae</taxon>
        <taxon>Wandonia</taxon>
    </lineage>
</organism>
<keyword evidence="2" id="KW-1185">Reference proteome</keyword>
<evidence type="ECO:0000313" key="1">
    <source>
        <dbReference type="EMBL" id="GAA0875683.1"/>
    </source>
</evidence>
<comment type="caution">
    <text evidence="1">The sequence shown here is derived from an EMBL/GenBank/DDBJ whole genome shotgun (WGS) entry which is preliminary data.</text>
</comment>
<sequence>MGDMIRQMAFAIAEAQIQLDQNSIDVAEMMGGLRTITDDLGNVTFEDSRVFFGNELVQINTAIALHNSSEDVLLKNEIRKALGEGNYTPNLEVHTDQEIPKNEDISTDEALTYNGMIYIKNEGGTSDPATAISFASFQIALKGSINPSNEISLPRRISMMELGFTPTFYQFVDTIIEVKISIKYTQEGEIGYSRTTNNRSSSASLGIGFGRIKGGRSVQTSQVNATYSQKYSYSAEGSSLLRTKLVPIPPPAVLEQRIQMMLEQEIIDQENSN</sequence>
<accession>A0ABN1MQR3</accession>
<dbReference type="Proteomes" id="UP001501126">
    <property type="component" value="Unassembled WGS sequence"/>
</dbReference>
<name>A0ABN1MQR3_9FLAO</name>
<proteinExistence type="predicted"/>
<reference evidence="1 2" key="1">
    <citation type="journal article" date="2019" name="Int. J. Syst. Evol. Microbiol.">
        <title>The Global Catalogue of Microorganisms (GCM) 10K type strain sequencing project: providing services to taxonomists for standard genome sequencing and annotation.</title>
        <authorList>
            <consortium name="The Broad Institute Genomics Platform"/>
            <consortium name="The Broad Institute Genome Sequencing Center for Infectious Disease"/>
            <person name="Wu L."/>
            <person name="Ma J."/>
        </authorList>
    </citation>
    <scope>NUCLEOTIDE SEQUENCE [LARGE SCALE GENOMIC DNA]</scope>
    <source>
        <strain evidence="1 2">JCM 16083</strain>
    </source>
</reference>